<dbReference type="InterPro" id="IPR038071">
    <property type="entry name" value="UROD/MetE-like_sf"/>
</dbReference>
<reference evidence="2" key="1">
    <citation type="journal article" date="2019" name="Int. J. Syst. Evol. Microbiol.">
        <title>The Global Catalogue of Microorganisms (GCM) 10K type strain sequencing project: providing services to taxonomists for standard genome sequencing and annotation.</title>
        <authorList>
            <consortium name="The Broad Institute Genomics Platform"/>
            <consortium name="The Broad Institute Genome Sequencing Center for Infectious Disease"/>
            <person name="Wu L."/>
            <person name="Ma J."/>
        </authorList>
    </citation>
    <scope>NUCLEOTIDE SEQUENCE [LARGE SCALE GENOMIC DNA]</scope>
    <source>
        <strain evidence="2">JCM 18303</strain>
    </source>
</reference>
<protein>
    <recommendedName>
        <fullName evidence="3">5-methyltetrahydropteroyltriglutamate--homocysteine methyltransferase</fullName>
    </recommendedName>
</protein>
<dbReference type="Gene3D" id="3.20.20.210">
    <property type="match status" value="1"/>
</dbReference>
<name>A0ABP9PJM4_9PSEU</name>
<proteinExistence type="predicted"/>
<keyword evidence="2" id="KW-1185">Reference proteome</keyword>
<evidence type="ECO:0000313" key="1">
    <source>
        <dbReference type="EMBL" id="GAA5147754.1"/>
    </source>
</evidence>
<accession>A0ABP9PJM4</accession>
<dbReference type="EMBL" id="BAABJP010000003">
    <property type="protein sequence ID" value="GAA5147754.1"/>
    <property type="molecule type" value="Genomic_DNA"/>
</dbReference>
<sequence length="343" mass="37500">MSQPQGAHLVGSVPMDTTEEVLRAAGENLRGHLRRVPDGETGEREGWVAFQAGVFARHPDITTVPRGDGGYAAALPTYQLRDGADPAGIDLRPLGYADAAEASYRTFRQLREQGVLGERTRFLVSLPTPVASVASFVTAADQPRLEPAYQAALFAEMRRIQNAIPAADLAIQCDVAVEVAMWEGLGGIFTPWFEPVREGTMDRIGQMMAQVDEGVELGVHLCYGDYEHRHYVQPKDTAVLTELGNGLFARATRPLNWLHLPVPKDRDDDAYFAPLAELRLPAATELYLGLVHADDTEGTRRRITTALGVRPRFGVATECGMGRTPRAEVPGLFRQLADVSAAW</sequence>
<evidence type="ECO:0008006" key="3">
    <source>
        <dbReference type="Google" id="ProtNLM"/>
    </source>
</evidence>
<evidence type="ECO:0000313" key="2">
    <source>
        <dbReference type="Proteomes" id="UP001428817"/>
    </source>
</evidence>
<comment type="caution">
    <text evidence="1">The sequence shown here is derived from an EMBL/GenBank/DDBJ whole genome shotgun (WGS) entry which is preliminary data.</text>
</comment>
<dbReference type="Proteomes" id="UP001428817">
    <property type="component" value="Unassembled WGS sequence"/>
</dbReference>
<gene>
    <name evidence="1" type="ORF">GCM10023321_09010</name>
</gene>
<dbReference type="RefSeq" id="WP_185064823.1">
    <property type="nucleotide sequence ID" value="NZ_BAABJP010000003.1"/>
</dbReference>
<organism evidence="1 2">
    <name type="scientific">Pseudonocardia eucalypti</name>
    <dbReference type="NCBI Taxonomy" id="648755"/>
    <lineage>
        <taxon>Bacteria</taxon>
        <taxon>Bacillati</taxon>
        <taxon>Actinomycetota</taxon>
        <taxon>Actinomycetes</taxon>
        <taxon>Pseudonocardiales</taxon>
        <taxon>Pseudonocardiaceae</taxon>
        <taxon>Pseudonocardia</taxon>
    </lineage>
</organism>
<dbReference type="SUPFAM" id="SSF51726">
    <property type="entry name" value="UROD/MetE-like"/>
    <property type="match status" value="1"/>
</dbReference>